<evidence type="ECO:0000313" key="2">
    <source>
        <dbReference type="EMBL" id="ABG58323.1"/>
    </source>
</evidence>
<accession>A0A6N4SPW9</accession>
<reference evidence="2 3" key="1">
    <citation type="journal article" date="2007" name="Appl. Environ. Microbiol.">
        <title>Genome sequence of the cellulolytic gliding bacterium Cytophaga hutchinsonii.</title>
        <authorList>
            <person name="Xie G."/>
            <person name="Bruce D.C."/>
            <person name="Challacombe J.F."/>
            <person name="Chertkov O."/>
            <person name="Detter J.C."/>
            <person name="Gilna P."/>
            <person name="Han C.S."/>
            <person name="Lucas S."/>
            <person name="Misra M."/>
            <person name="Myers G.L."/>
            <person name="Richardson P."/>
            <person name="Tapia R."/>
            <person name="Thayer N."/>
            <person name="Thompson L.S."/>
            <person name="Brettin T.S."/>
            <person name="Henrissat B."/>
            <person name="Wilson D.B."/>
            <person name="McBride M.J."/>
        </authorList>
    </citation>
    <scope>NUCLEOTIDE SEQUENCE [LARGE SCALE GENOMIC DNA]</scope>
    <source>
        <strain evidence="3">ATCC 33406 / DSM 1761 / CIP 103989 / NBRC 15051 / NCIMB 9469 / D465</strain>
    </source>
</reference>
<dbReference type="Gene3D" id="3.30.1390.10">
    <property type="match status" value="1"/>
</dbReference>
<evidence type="ECO:0000313" key="3">
    <source>
        <dbReference type="Proteomes" id="UP000001822"/>
    </source>
</evidence>
<protein>
    <recommendedName>
        <fullName evidence="1">Adaptor protein ClpS core domain-containing protein</fullName>
    </recommendedName>
</protein>
<dbReference type="RefSeq" id="WP_011584438.1">
    <property type="nucleotide sequence ID" value="NC_008255.1"/>
</dbReference>
<dbReference type="InterPro" id="IPR003769">
    <property type="entry name" value="ClpS_core"/>
</dbReference>
<dbReference type="GO" id="GO:0030163">
    <property type="term" value="P:protein catabolic process"/>
    <property type="evidence" value="ECO:0007669"/>
    <property type="project" value="InterPro"/>
</dbReference>
<dbReference type="EMBL" id="CP000383">
    <property type="protein sequence ID" value="ABG58323.1"/>
    <property type="molecule type" value="Genomic_DNA"/>
</dbReference>
<dbReference type="AlphaFoldDB" id="A0A6N4SPW9"/>
<proteinExistence type="predicted"/>
<evidence type="ECO:0000259" key="1">
    <source>
        <dbReference type="Pfam" id="PF02617"/>
    </source>
</evidence>
<gene>
    <name evidence="2" type="ordered locus">CHU_1046</name>
</gene>
<dbReference type="SUPFAM" id="SSF54736">
    <property type="entry name" value="ClpS-like"/>
    <property type="match status" value="1"/>
</dbReference>
<feature type="domain" description="Adaptor protein ClpS core" evidence="1">
    <location>
        <begin position="26"/>
        <end position="89"/>
    </location>
</feature>
<dbReference type="Pfam" id="PF02617">
    <property type="entry name" value="ClpS"/>
    <property type="match status" value="1"/>
</dbReference>
<name>A0A6N4SPW9_CYTH3</name>
<dbReference type="KEGG" id="chu:CHU_1046"/>
<organism evidence="2 3">
    <name type="scientific">Cytophaga hutchinsonii (strain ATCC 33406 / DSM 1761 / CIP 103989 / NBRC 15051 / NCIMB 9469 / D465)</name>
    <dbReference type="NCBI Taxonomy" id="269798"/>
    <lineage>
        <taxon>Bacteria</taxon>
        <taxon>Pseudomonadati</taxon>
        <taxon>Bacteroidota</taxon>
        <taxon>Cytophagia</taxon>
        <taxon>Cytophagales</taxon>
        <taxon>Cytophagaceae</taxon>
        <taxon>Cytophaga</taxon>
    </lineage>
</organism>
<dbReference type="OrthoDB" id="598046at2"/>
<keyword evidence="3" id="KW-1185">Reference proteome</keyword>
<sequence length="99" mass="11215">MIRIQSHSFPFQQEEDVALMEEVQTSDMNDLVVYNDDVNTFEHVIQVLMSVCGHSPEQAEQCTLLIHYKGKCTVKMGSLNELKPMRQGICDKGISAEIL</sequence>
<dbReference type="Proteomes" id="UP000001822">
    <property type="component" value="Chromosome"/>
</dbReference>
<dbReference type="InterPro" id="IPR014719">
    <property type="entry name" value="Ribosomal_bL12_C/ClpS-like"/>
</dbReference>